<feature type="region of interest" description="Disordered" evidence="1">
    <location>
        <begin position="1"/>
        <end position="73"/>
    </location>
</feature>
<feature type="compositionally biased region" description="Gly residues" evidence="1">
    <location>
        <begin position="42"/>
        <end position="55"/>
    </location>
</feature>
<sequence>MTTSAVGAGNETGTETGTDGNTIGGVDSVEGDGSGKEDGGDEPGGGEGLDGGDGTDGVETETCAHSRATYEHEGHKKIEGTIIVKEVRGNFGKEKWDKAEIKEMMEHESDGKQRTYPIRFINSISFTDTDGGQGTFKAH</sequence>
<dbReference type="EMBL" id="JARQWQ010000083">
    <property type="protein sequence ID" value="KAK2552771.1"/>
    <property type="molecule type" value="Genomic_DNA"/>
</dbReference>
<evidence type="ECO:0000256" key="1">
    <source>
        <dbReference type="SAM" id="MobiDB-lite"/>
    </source>
</evidence>
<evidence type="ECO:0000313" key="2">
    <source>
        <dbReference type="EMBL" id="KAK2552771.1"/>
    </source>
</evidence>
<reference evidence="2" key="2">
    <citation type="journal article" date="2023" name="Science">
        <title>Genomic signatures of disease resistance in endangered staghorn corals.</title>
        <authorList>
            <person name="Vollmer S.V."/>
            <person name="Selwyn J.D."/>
            <person name="Despard B.A."/>
            <person name="Roesel C.L."/>
        </authorList>
    </citation>
    <scope>NUCLEOTIDE SEQUENCE</scope>
    <source>
        <strain evidence="2">K2</strain>
    </source>
</reference>
<dbReference type="AlphaFoldDB" id="A0AAD9Q1R4"/>
<accession>A0AAD9Q1R4</accession>
<reference evidence="2" key="1">
    <citation type="journal article" date="2023" name="G3 (Bethesda)">
        <title>Whole genome assembly and annotation of the endangered Caribbean coral Acropora cervicornis.</title>
        <authorList>
            <person name="Selwyn J.D."/>
            <person name="Vollmer S.V."/>
        </authorList>
    </citation>
    <scope>NUCLEOTIDE SEQUENCE</scope>
    <source>
        <strain evidence="2">K2</strain>
    </source>
</reference>
<gene>
    <name evidence="2" type="ORF">P5673_025926</name>
</gene>
<evidence type="ECO:0000313" key="3">
    <source>
        <dbReference type="Proteomes" id="UP001249851"/>
    </source>
</evidence>
<dbReference type="Proteomes" id="UP001249851">
    <property type="component" value="Unassembled WGS sequence"/>
</dbReference>
<feature type="compositionally biased region" description="Basic and acidic residues" evidence="1">
    <location>
        <begin position="62"/>
        <end position="73"/>
    </location>
</feature>
<feature type="compositionally biased region" description="Low complexity" evidence="1">
    <location>
        <begin position="7"/>
        <end position="28"/>
    </location>
</feature>
<keyword evidence="3" id="KW-1185">Reference proteome</keyword>
<comment type="caution">
    <text evidence="2">The sequence shown here is derived from an EMBL/GenBank/DDBJ whole genome shotgun (WGS) entry which is preliminary data.</text>
</comment>
<protein>
    <submittedName>
        <fullName evidence="2">Uncharacterized protein</fullName>
    </submittedName>
</protein>
<organism evidence="2 3">
    <name type="scientific">Acropora cervicornis</name>
    <name type="common">Staghorn coral</name>
    <dbReference type="NCBI Taxonomy" id="6130"/>
    <lineage>
        <taxon>Eukaryota</taxon>
        <taxon>Metazoa</taxon>
        <taxon>Cnidaria</taxon>
        <taxon>Anthozoa</taxon>
        <taxon>Hexacorallia</taxon>
        <taxon>Scleractinia</taxon>
        <taxon>Astrocoeniina</taxon>
        <taxon>Acroporidae</taxon>
        <taxon>Acropora</taxon>
    </lineage>
</organism>
<proteinExistence type="predicted"/>
<name>A0AAD9Q1R4_ACRCE</name>